<dbReference type="Pfam" id="PF13302">
    <property type="entry name" value="Acetyltransf_3"/>
    <property type="match status" value="1"/>
</dbReference>
<dbReference type="InterPro" id="IPR016181">
    <property type="entry name" value="Acyl_CoA_acyltransferase"/>
</dbReference>
<sequence length="171" mass="19342">MQPNIETNRLVLRPFRLSDSERVAHLAGEKVIAEMTANIPHPYESNMAVEWIKTHIHHFTEKTAVVFAITIKGCDDIIGAVSLPSLKEGVGILGYWLGTPYWGKGIAFEASQALIEYAKQHLNLVEIEVQHLVHNQRSKSVIEKLGIEYQEDRTVEAHGEKREVCVYRSLV</sequence>
<proteinExistence type="predicted"/>
<protein>
    <submittedName>
        <fullName evidence="2">GNAT family N-acetyltransferase</fullName>
    </submittedName>
</protein>
<dbReference type="PROSITE" id="PS51186">
    <property type="entry name" value="GNAT"/>
    <property type="match status" value="1"/>
</dbReference>
<dbReference type="InterPro" id="IPR051531">
    <property type="entry name" value="N-acetyltransferase"/>
</dbReference>
<accession>A0AAP6ZHJ1</accession>
<dbReference type="Gene3D" id="3.40.630.30">
    <property type="match status" value="1"/>
</dbReference>
<dbReference type="InterPro" id="IPR000182">
    <property type="entry name" value="GNAT_dom"/>
</dbReference>
<evidence type="ECO:0000313" key="2">
    <source>
        <dbReference type="EMBL" id="NOJ21395.1"/>
    </source>
</evidence>
<dbReference type="AlphaFoldDB" id="A0AAP6ZHJ1"/>
<dbReference type="EMBL" id="VTXP01000001">
    <property type="protein sequence ID" value="NOJ21395.1"/>
    <property type="molecule type" value="Genomic_DNA"/>
</dbReference>
<dbReference type="SUPFAM" id="SSF55729">
    <property type="entry name" value="Acyl-CoA N-acyltransferases (Nat)"/>
    <property type="match status" value="1"/>
</dbReference>
<dbReference type="Proteomes" id="UP000576645">
    <property type="component" value="Unassembled WGS sequence"/>
</dbReference>
<dbReference type="GO" id="GO:0016747">
    <property type="term" value="F:acyltransferase activity, transferring groups other than amino-acyl groups"/>
    <property type="evidence" value="ECO:0007669"/>
    <property type="project" value="InterPro"/>
</dbReference>
<feature type="domain" description="N-acetyltransferase" evidence="1">
    <location>
        <begin position="10"/>
        <end position="171"/>
    </location>
</feature>
<gene>
    <name evidence="2" type="ORF">F0238_01495</name>
</gene>
<dbReference type="PANTHER" id="PTHR43792">
    <property type="entry name" value="GNAT FAMILY, PUTATIVE (AFU_ORTHOLOGUE AFUA_3G00765)-RELATED-RELATED"/>
    <property type="match status" value="1"/>
</dbReference>
<comment type="caution">
    <text evidence="2">The sequence shown here is derived from an EMBL/GenBank/DDBJ whole genome shotgun (WGS) entry which is preliminary data.</text>
</comment>
<organism evidence="2 3">
    <name type="scientific">Vibrio coralliilyticus</name>
    <dbReference type="NCBI Taxonomy" id="190893"/>
    <lineage>
        <taxon>Bacteria</taxon>
        <taxon>Pseudomonadati</taxon>
        <taxon>Pseudomonadota</taxon>
        <taxon>Gammaproteobacteria</taxon>
        <taxon>Vibrionales</taxon>
        <taxon>Vibrionaceae</taxon>
        <taxon>Vibrio</taxon>
    </lineage>
</organism>
<evidence type="ECO:0000259" key="1">
    <source>
        <dbReference type="PROSITE" id="PS51186"/>
    </source>
</evidence>
<reference evidence="2 3" key="1">
    <citation type="submission" date="2019-09" db="EMBL/GenBank/DDBJ databases">
        <title>Draft genome sequencing and comparative genomics of hatchery-associated Vibrios.</title>
        <authorList>
            <person name="Kehlet-Delgado H."/>
            <person name="Mueller R.S."/>
        </authorList>
    </citation>
    <scope>NUCLEOTIDE SEQUENCE [LARGE SCALE GENOMIC DNA]</scope>
    <source>
        <strain evidence="2 3">09-121-3</strain>
    </source>
</reference>
<evidence type="ECO:0000313" key="3">
    <source>
        <dbReference type="Proteomes" id="UP000576645"/>
    </source>
</evidence>
<dbReference type="RefSeq" id="WP_171351622.1">
    <property type="nucleotide sequence ID" value="NZ_JBJZOQ010000003.1"/>
</dbReference>
<name>A0AAP6ZHJ1_9VIBR</name>